<organism evidence="1 2">
    <name type="scientific">candidate division WWE3 bacterium</name>
    <dbReference type="NCBI Taxonomy" id="2053526"/>
    <lineage>
        <taxon>Bacteria</taxon>
        <taxon>Katanobacteria</taxon>
    </lineage>
</organism>
<comment type="caution">
    <text evidence="1">The sequence shown here is derived from an EMBL/GenBank/DDBJ whole genome shotgun (WGS) entry which is preliminary data.</text>
</comment>
<name>A0A955LWM6_UNCKA</name>
<dbReference type="AlphaFoldDB" id="A0A955LWM6"/>
<proteinExistence type="predicted"/>
<gene>
    <name evidence="1" type="ORF">KC573_03620</name>
</gene>
<sequence>DTATTTIAGDVIVDGSATLYINADTTINGGDITTSGAGTTVTTSAGTPTVTMSGTGNIGGGTTPTLVFYNLNTAGSGTTSIINSATINNDVSIGNGTTVSFNANTTVNGGDLVTTGTGSVNSAASSVFINNTGNIGGGTGTIEFINLYLGNSSPGTTTLMSDVSITNILDIANSHIFNISSNDIILGDMSYADGGNLVIGSGGVFSQDAGTTYLYDADGSYSILSNAGTVIFSNLQIGPSTPDNGTYEYEVDGEFTVLNDFEMNSAGSGIHTFGMSSNDAQLTVQGSFTLGTGSIYDAAGTSPLTIGNDFTNNGTFTHNNGKVIFNDLANTSTLTYSSATTFGELEVTTAGKQLQFDNDAQTNVAIDLTLTGSNCSSGRIFLDSDVNDSLFELNATGAYSIDYVDVEDSHAIAALTATNSTEDDFGSNTNWTIDRGECATISFSISDNSIGYGELATSTDRYATGDFSGSGSEVEAHTISASTNAPGGYVITVEGDSLTSYDDSYQISSIGGSNTSSTPGDEQFGIRAELTAGSGTITAPYDGVGFAYGATEGSPDEIASGEGDSISSTYSIRYLGNIAPETQASNYSTVLTYTTTGTF</sequence>
<reference evidence="1" key="2">
    <citation type="journal article" date="2021" name="Microbiome">
        <title>Successional dynamics and alternative stable states in a saline activated sludge microbial community over 9 years.</title>
        <authorList>
            <person name="Wang Y."/>
            <person name="Ye J."/>
            <person name="Ju F."/>
            <person name="Liu L."/>
            <person name="Boyd J.A."/>
            <person name="Deng Y."/>
            <person name="Parks D.H."/>
            <person name="Jiang X."/>
            <person name="Yin X."/>
            <person name="Woodcroft B.J."/>
            <person name="Tyson G.W."/>
            <person name="Hugenholtz P."/>
            <person name="Polz M.F."/>
            <person name="Zhang T."/>
        </authorList>
    </citation>
    <scope>NUCLEOTIDE SEQUENCE</scope>
    <source>
        <strain evidence="1">HKST-UBA02</strain>
    </source>
</reference>
<dbReference type="Proteomes" id="UP000699691">
    <property type="component" value="Unassembled WGS sequence"/>
</dbReference>
<reference evidence="1" key="1">
    <citation type="submission" date="2020-04" db="EMBL/GenBank/DDBJ databases">
        <authorList>
            <person name="Zhang T."/>
        </authorList>
    </citation>
    <scope>NUCLEOTIDE SEQUENCE</scope>
    <source>
        <strain evidence="1">HKST-UBA02</strain>
    </source>
</reference>
<feature type="non-terminal residue" evidence="1">
    <location>
        <position position="1"/>
    </location>
</feature>
<dbReference type="EMBL" id="JAGQKY010000183">
    <property type="protein sequence ID" value="MCA9397895.1"/>
    <property type="molecule type" value="Genomic_DNA"/>
</dbReference>
<evidence type="ECO:0000313" key="1">
    <source>
        <dbReference type="EMBL" id="MCA9397895.1"/>
    </source>
</evidence>
<protein>
    <submittedName>
        <fullName evidence="1">Uncharacterized protein</fullName>
    </submittedName>
</protein>
<evidence type="ECO:0000313" key="2">
    <source>
        <dbReference type="Proteomes" id="UP000699691"/>
    </source>
</evidence>
<accession>A0A955LWM6</accession>